<keyword evidence="2" id="KW-1185">Reference proteome</keyword>
<name>A0AAE1DRC6_9GAST</name>
<sequence length="113" mass="12569">MIAIPTPIITIAIIIVNVLNIHQKSNSHYQPFVIFSTSPSSTKSYHHDYHIILSTSPSSTKSYHYHYHIITSHASFSPILHPPLNLTTTTTTSLPALVILSTSPSSTKSYHHH</sequence>
<reference evidence="1" key="1">
    <citation type="journal article" date="2023" name="G3 (Bethesda)">
        <title>A reference genome for the long-term kleptoplast-retaining sea slug Elysia crispata morphotype clarki.</title>
        <authorList>
            <person name="Eastman K.E."/>
            <person name="Pendleton A.L."/>
            <person name="Shaikh M.A."/>
            <person name="Suttiyut T."/>
            <person name="Ogas R."/>
            <person name="Tomko P."/>
            <person name="Gavelis G."/>
            <person name="Widhalm J.R."/>
            <person name="Wisecaver J.H."/>
        </authorList>
    </citation>
    <scope>NUCLEOTIDE SEQUENCE</scope>
    <source>
        <strain evidence="1">ECLA1</strain>
    </source>
</reference>
<evidence type="ECO:0000313" key="2">
    <source>
        <dbReference type="Proteomes" id="UP001283361"/>
    </source>
</evidence>
<protein>
    <submittedName>
        <fullName evidence="1">Uncharacterized protein</fullName>
    </submittedName>
</protein>
<proteinExistence type="predicted"/>
<accession>A0AAE1DRC6</accession>
<dbReference type="Proteomes" id="UP001283361">
    <property type="component" value="Unassembled WGS sequence"/>
</dbReference>
<comment type="caution">
    <text evidence="1">The sequence shown here is derived from an EMBL/GenBank/DDBJ whole genome shotgun (WGS) entry which is preliminary data.</text>
</comment>
<dbReference type="EMBL" id="JAWDGP010002895">
    <property type="protein sequence ID" value="KAK3778843.1"/>
    <property type="molecule type" value="Genomic_DNA"/>
</dbReference>
<dbReference type="AlphaFoldDB" id="A0AAE1DRC6"/>
<organism evidence="1 2">
    <name type="scientific">Elysia crispata</name>
    <name type="common">lettuce slug</name>
    <dbReference type="NCBI Taxonomy" id="231223"/>
    <lineage>
        <taxon>Eukaryota</taxon>
        <taxon>Metazoa</taxon>
        <taxon>Spiralia</taxon>
        <taxon>Lophotrochozoa</taxon>
        <taxon>Mollusca</taxon>
        <taxon>Gastropoda</taxon>
        <taxon>Heterobranchia</taxon>
        <taxon>Euthyneura</taxon>
        <taxon>Panpulmonata</taxon>
        <taxon>Sacoglossa</taxon>
        <taxon>Placobranchoidea</taxon>
        <taxon>Plakobranchidae</taxon>
        <taxon>Elysia</taxon>
    </lineage>
</organism>
<gene>
    <name evidence="1" type="ORF">RRG08_013109</name>
</gene>
<evidence type="ECO:0000313" key="1">
    <source>
        <dbReference type="EMBL" id="KAK3778843.1"/>
    </source>
</evidence>